<keyword evidence="2 4" id="KW-0808">Transferase</keyword>
<evidence type="ECO:0000313" key="8">
    <source>
        <dbReference type="Proteomes" id="UP000261811"/>
    </source>
</evidence>
<evidence type="ECO:0000256" key="4">
    <source>
        <dbReference type="RuleBase" id="RU003733"/>
    </source>
</evidence>
<dbReference type="InterPro" id="IPR018484">
    <property type="entry name" value="FGGY_N"/>
</dbReference>
<dbReference type="PANTHER" id="PTHR43095:SF3">
    <property type="entry name" value="L-XYLULOSE_3-KETO-L-GULONATE KINASE"/>
    <property type="match status" value="1"/>
</dbReference>
<dbReference type="PIRSF" id="PIRSF000538">
    <property type="entry name" value="GlpK"/>
    <property type="match status" value="1"/>
</dbReference>
<dbReference type="AlphaFoldDB" id="A0A372JAC4"/>
<dbReference type="Proteomes" id="UP000261811">
    <property type="component" value="Unassembled WGS sequence"/>
</dbReference>
<evidence type="ECO:0000313" key="7">
    <source>
        <dbReference type="EMBL" id="RFU36940.1"/>
    </source>
</evidence>
<dbReference type="GO" id="GO:0016773">
    <property type="term" value="F:phosphotransferase activity, alcohol group as acceptor"/>
    <property type="evidence" value="ECO:0007669"/>
    <property type="project" value="InterPro"/>
</dbReference>
<dbReference type="InterPro" id="IPR050406">
    <property type="entry name" value="FGGY_Carb_Kinase"/>
</dbReference>
<feature type="domain" description="Carbohydrate kinase FGGY C-terminal" evidence="6">
    <location>
        <begin position="256"/>
        <end position="440"/>
    </location>
</feature>
<evidence type="ECO:0000256" key="3">
    <source>
        <dbReference type="ARBA" id="ARBA00022777"/>
    </source>
</evidence>
<comment type="caution">
    <text evidence="7">The sequence shown here is derived from an EMBL/GenBank/DDBJ whole genome shotgun (WGS) entry which is preliminary data.</text>
</comment>
<dbReference type="GO" id="GO:0005975">
    <property type="term" value="P:carbohydrate metabolic process"/>
    <property type="evidence" value="ECO:0007669"/>
    <property type="project" value="InterPro"/>
</dbReference>
<dbReference type="RefSeq" id="WP_117361409.1">
    <property type="nucleotide sequence ID" value="NZ_QURH01001021.1"/>
</dbReference>
<keyword evidence="3 4" id="KW-0418">Kinase</keyword>
<dbReference type="PANTHER" id="PTHR43095">
    <property type="entry name" value="SUGAR KINASE"/>
    <property type="match status" value="1"/>
</dbReference>
<dbReference type="InterPro" id="IPR018483">
    <property type="entry name" value="Carb_kinase_FGGY_CS"/>
</dbReference>
<keyword evidence="8" id="KW-1185">Reference proteome</keyword>
<comment type="similarity">
    <text evidence="1 4">Belongs to the FGGY kinase family.</text>
</comment>
<reference evidence="7 8" key="1">
    <citation type="submission" date="2018-08" db="EMBL/GenBank/DDBJ databases">
        <title>Actinomadura jelena sp. nov., a novel Actinomycete isolated from soil in Chad.</title>
        <authorList>
            <person name="Shi L."/>
        </authorList>
    </citation>
    <scope>NUCLEOTIDE SEQUENCE [LARGE SCALE GENOMIC DNA]</scope>
    <source>
        <strain evidence="7 8">NEAU-G17</strain>
    </source>
</reference>
<dbReference type="GO" id="GO:0016301">
    <property type="term" value="F:kinase activity"/>
    <property type="evidence" value="ECO:0007669"/>
    <property type="project" value="UniProtKB-KW"/>
</dbReference>
<dbReference type="Gene3D" id="3.30.420.40">
    <property type="match status" value="2"/>
</dbReference>
<evidence type="ECO:0000259" key="6">
    <source>
        <dbReference type="Pfam" id="PF02782"/>
    </source>
</evidence>
<protein>
    <submittedName>
        <fullName evidence="7">Carbohydrate kinase</fullName>
    </submittedName>
</protein>
<dbReference type="OrthoDB" id="9782710at2"/>
<evidence type="ECO:0000256" key="1">
    <source>
        <dbReference type="ARBA" id="ARBA00009156"/>
    </source>
</evidence>
<dbReference type="SUPFAM" id="SSF53067">
    <property type="entry name" value="Actin-like ATPase domain"/>
    <property type="match status" value="2"/>
</dbReference>
<dbReference type="InterPro" id="IPR018485">
    <property type="entry name" value="FGGY_C"/>
</dbReference>
<dbReference type="Pfam" id="PF02782">
    <property type="entry name" value="FGGY_C"/>
    <property type="match status" value="1"/>
</dbReference>
<dbReference type="PROSITE" id="PS00445">
    <property type="entry name" value="FGGY_KINASES_2"/>
    <property type="match status" value="1"/>
</dbReference>
<evidence type="ECO:0000259" key="5">
    <source>
        <dbReference type="Pfam" id="PF00370"/>
    </source>
</evidence>
<proteinExistence type="inferred from homology"/>
<feature type="domain" description="Carbohydrate kinase FGGY N-terminal" evidence="5">
    <location>
        <begin position="3"/>
        <end position="245"/>
    </location>
</feature>
<dbReference type="Pfam" id="PF00370">
    <property type="entry name" value="FGGY_N"/>
    <property type="match status" value="1"/>
</dbReference>
<dbReference type="InterPro" id="IPR043129">
    <property type="entry name" value="ATPase_NBD"/>
</dbReference>
<evidence type="ECO:0000256" key="2">
    <source>
        <dbReference type="ARBA" id="ARBA00022679"/>
    </source>
</evidence>
<dbReference type="EMBL" id="QURH01001021">
    <property type="protein sequence ID" value="RFU36940.1"/>
    <property type="molecule type" value="Genomic_DNA"/>
</dbReference>
<sequence>MAVVCVDAGTTMIKVVGYADDGAERVVVRRPTEVRRPAPGHVEQDMDEVWRAVASGVREVRGRLGGEPVSFLAVTAQGDGCWMVDAAGRPTGPAILWNDGRAAETVARWAGAGVMDTAFRTNGSVSFAGVPTGILTWLRAHDPDRLARTAATLTCGGWIFSRLTGETAVDESDAAVPFMDVRTRRYSGELLRLYGMEWARPLLPEIRSDDRRVAGLTGPAAAELGLPDGTPVVLAPYDVASTAFGAGATETGQACVILGTTVCTETVVDEPDLDGRPTGLTLPLGLAGGRYLRAFPTLSGGQVADWARRLLGVDGDPGALADLAAQAPPGADGLLFLPYLSPAGERVPFLDPDARGSFHGLTVDHERPHLARAVLEGLTMVVRDCLAAAGTPATELRVSGGGSASPAWLRMMADITGVPVVRTTDAEAGARGAFLVGAVATGRAASVSAAARDHVRVGDAHRPDPHRADLYTRMYQTFLDVRAAASATWPVLADARRGRTDGGTL</sequence>
<name>A0A372JAC4_9ACTN</name>
<gene>
    <name evidence="7" type="ORF">DZF91_35460</name>
</gene>
<organism evidence="7 8">
    <name type="scientific">Actinomadura logoneensis</name>
    <dbReference type="NCBI Taxonomy" id="2293572"/>
    <lineage>
        <taxon>Bacteria</taxon>
        <taxon>Bacillati</taxon>
        <taxon>Actinomycetota</taxon>
        <taxon>Actinomycetes</taxon>
        <taxon>Streptosporangiales</taxon>
        <taxon>Thermomonosporaceae</taxon>
        <taxon>Actinomadura</taxon>
    </lineage>
</organism>
<dbReference type="InterPro" id="IPR000577">
    <property type="entry name" value="Carb_kinase_FGGY"/>
</dbReference>
<accession>A0A372JAC4</accession>